<protein>
    <submittedName>
        <fullName evidence="2">Uncharacterized membrane protein</fullName>
    </submittedName>
</protein>
<keyword evidence="3" id="KW-1185">Reference proteome</keyword>
<keyword evidence="1" id="KW-0812">Transmembrane</keyword>
<dbReference type="RefSeq" id="WP_090154330.1">
    <property type="nucleotide sequence ID" value="NZ_FNAN01000012.1"/>
</dbReference>
<sequence>MTTINLFLLVTTLASGLIAGLFYSYSCSVNPGLGALSDANYLAAMQSINRVILNPVFFFSFMGTLLLLPLSTYQHFGTGSRFYWLLAATLVYAIGTFGVTAFGNVPLNEALAKADFSGASAQELAAHRLRFEIPWNRLHAIRTYASVLSFMLVILACLTPIDKH</sequence>
<keyword evidence="1" id="KW-1133">Transmembrane helix</keyword>
<accession>A0A1G7P3F0</accession>
<dbReference type="InterPro" id="IPR013901">
    <property type="entry name" value="Anthrone_oxy"/>
</dbReference>
<feature type="transmembrane region" description="Helical" evidence="1">
    <location>
        <begin position="82"/>
        <end position="103"/>
    </location>
</feature>
<proteinExistence type="predicted"/>
<name>A0A1G7P3F0_9BACT</name>
<organism evidence="2 3">
    <name type="scientific">Dyadobacter soli</name>
    <dbReference type="NCBI Taxonomy" id="659014"/>
    <lineage>
        <taxon>Bacteria</taxon>
        <taxon>Pseudomonadati</taxon>
        <taxon>Bacteroidota</taxon>
        <taxon>Cytophagia</taxon>
        <taxon>Cytophagales</taxon>
        <taxon>Spirosomataceae</taxon>
        <taxon>Dyadobacter</taxon>
    </lineage>
</organism>
<gene>
    <name evidence="2" type="ORF">SAMN04487996_112247</name>
</gene>
<keyword evidence="1" id="KW-0472">Membrane</keyword>
<feature type="transmembrane region" description="Helical" evidence="1">
    <location>
        <begin position="48"/>
        <end position="70"/>
    </location>
</feature>
<dbReference type="AlphaFoldDB" id="A0A1G7P3F0"/>
<feature type="transmembrane region" description="Helical" evidence="1">
    <location>
        <begin position="141"/>
        <end position="161"/>
    </location>
</feature>
<dbReference type="EMBL" id="FNAN01000012">
    <property type="protein sequence ID" value="SDF80842.1"/>
    <property type="molecule type" value="Genomic_DNA"/>
</dbReference>
<dbReference type="STRING" id="659014.SAMN04487996_112247"/>
<evidence type="ECO:0000313" key="2">
    <source>
        <dbReference type="EMBL" id="SDF80842.1"/>
    </source>
</evidence>
<dbReference type="OrthoDB" id="772592at2"/>
<evidence type="ECO:0000313" key="3">
    <source>
        <dbReference type="Proteomes" id="UP000198748"/>
    </source>
</evidence>
<reference evidence="3" key="1">
    <citation type="submission" date="2016-10" db="EMBL/GenBank/DDBJ databases">
        <authorList>
            <person name="Varghese N."/>
            <person name="Submissions S."/>
        </authorList>
    </citation>
    <scope>NUCLEOTIDE SEQUENCE [LARGE SCALE GENOMIC DNA]</scope>
    <source>
        <strain evidence="3">DSM 25329</strain>
    </source>
</reference>
<dbReference type="Pfam" id="PF08592">
    <property type="entry name" value="Anthrone_oxy"/>
    <property type="match status" value="1"/>
</dbReference>
<evidence type="ECO:0000256" key="1">
    <source>
        <dbReference type="SAM" id="Phobius"/>
    </source>
</evidence>
<dbReference type="Proteomes" id="UP000198748">
    <property type="component" value="Unassembled WGS sequence"/>
</dbReference>